<sequence length="124" mass="12939">MTSAPARAPHPALAFAIDLVLVLVFLAIGRATHAEPVFDPASLVTAWPFAVGMLIGWAVILLTRTPATGILAGGMVWFATLVIGMVLRVAAGGTAAVAFIIVAAINLAVFLIGWRLIARLVRRA</sequence>
<evidence type="ECO:0000313" key="2">
    <source>
        <dbReference type="EMBL" id="TFU33791.1"/>
    </source>
</evidence>
<keyword evidence="1" id="KW-0472">Membrane</keyword>
<feature type="transmembrane region" description="Helical" evidence="1">
    <location>
        <begin position="44"/>
        <end position="63"/>
    </location>
</feature>
<dbReference type="EMBL" id="SPQB01000005">
    <property type="protein sequence ID" value="TFU33791.1"/>
    <property type="molecule type" value="Genomic_DNA"/>
</dbReference>
<name>A0A4Y9FY42_9MICO</name>
<keyword evidence="1" id="KW-1133">Transmembrane helix</keyword>
<protein>
    <submittedName>
        <fullName evidence="2">DUF3054 domain-containing protein</fullName>
    </submittedName>
</protein>
<dbReference type="RefSeq" id="WP_135113345.1">
    <property type="nucleotide sequence ID" value="NZ_JADGLL010000005.1"/>
</dbReference>
<organism evidence="2 3">
    <name type="scientific">Microbacterium paludicola</name>
    <dbReference type="NCBI Taxonomy" id="300019"/>
    <lineage>
        <taxon>Bacteria</taxon>
        <taxon>Bacillati</taxon>
        <taxon>Actinomycetota</taxon>
        <taxon>Actinomycetes</taxon>
        <taxon>Micrococcales</taxon>
        <taxon>Microbacteriaceae</taxon>
        <taxon>Microbacterium</taxon>
    </lineage>
</organism>
<dbReference type="Pfam" id="PF11255">
    <property type="entry name" value="DUF3054"/>
    <property type="match status" value="1"/>
</dbReference>
<evidence type="ECO:0000256" key="1">
    <source>
        <dbReference type="SAM" id="Phobius"/>
    </source>
</evidence>
<accession>A0A4Y9FY42</accession>
<feature type="transmembrane region" description="Helical" evidence="1">
    <location>
        <begin position="12"/>
        <end position="32"/>
    </location>
</feature>
<dbReference type="AlphaFoldDB" id="A0A4Y9FY42"/>
<feature type="transmembrane region" description="Helical" evidence="1">
    <location>
        <begin position="96"/>
        <end position="117"/>
    </location>
</feature>
<reference evidence="2 3" key="1">
    <citation type="submission" date="2019-03" db="EMBL/GenBank/DDBJ databases">
        <title>Diversity of the mouse oral microbiome.</title>
        <authorList>
            <person name="Joseph S."/>
            <person name="Aduse-Opoku J."/>
            <person name="Curtis M."/>
            <person name="Wade W."/>
            <person name="Hashim A."/>
        </authorList>
    </citation>
    <scope>NUCLEOTIDE SEQUENCE [LARGE SCALE GENOMIC DNA]</scope>
    <source>
        <strain evidence="2 3">P1012</strain>
    </source>
</reference>
<evidence type="ECO:0000313" key="3">
    <source>
        <dbReference type="Proteomes" id="UP000298358"/>
    </source>
</evidence>
<comment type="caution">
    <text evidence="2">The sequence shown here is derived from an EMBL/GenBank/DDBJ whole genome shotgun (WGS) entry which is preliminary data.</text>
</comment>
<feature type="transmembrane region" description="Helical" evidence="1">
    <location>
        <begin position="70"/>
        <end position="90"/>
    </location>
</feature>
<gene>
    <name evidence="2" type="ORF">E4U02_03760</name>
</gene>
<proteinExistence type="predicted"/>
<dbReference type="Proteomes" id="UP000298358">
    <property type="component" value="Unassembled WGS sequence"/>
</dbReference>
<dbReference type="OrthoDB" id="3698172at2"/>
<keyword evidence="1" id="KW-0812">Transmembrane</keyword>
<keyword evidence="3" id="KW-1185">Reference proteome</keyword>
<dbReference type="InterPro" id="IPR021414">
    <property type="entry name" value="DUF3054"/>
</dbReference>